<dbReference type="InterPro" id="IPR049394">
    <property type="entry name" value="eEFSec_C"/>
</dbReference>
<evidence type="ECO:0000313" key="2">
    <source>
        <dbReference type="EMBL" id="EFO84256.1"/>
    </source>
</evidence>
<dbReference type="InterPro" id="IPR009000">
    <property type="entry name" value="Transl_B-barrel_sf"/>
</dbReference>
<dbReference type="OrthoDB" id="2067at2759"/>
<dbReference type="FunFam" id="2.40.30.10:FF:000263">
    <property type="entry name" value="Eukaryotic Elongation Factor, SelenoCysteine-tRNA-specific"/>
    <property type="match status" value="1"/>
</dbReference>
<dbReference type="PRINTS" id="PR00315">
    <property type="entry name" value="ELONGATNFCT"/>
</dbReference>
<dbReference type="SUPFAM" id="SSF50447">
    <property type="entry name" value="Translation proteins"/>
    <property type="match status" value="1"/>
</dbReference>
<dbReference type="InterPro" id="IPR000795">
    <property type="entry name" value="T_Tr_GTP-bd_dom"/>
</dbReference>
<dbReference type="GO" id="GO:0001514">
    <property type="term" value="P:selenocysteine incorporation"/>
    <property type="evidence" value="ECO:0007669"/>
    <property type="project" value="EnsemblMetazoa"/>
</dbReference>
<dbReference type="Proteomes" id="UP000008281">
    <property type="component" value="Unassembled WGS sequence"/>
</dbReference>
<dbReference type="InterPro" id="IPR049393">
    <property type="entry name" value="eEFSec_III"/>
</dbReference>
<dbReference type="PANTHER" id="PTHR43721:SF11">
    <property type="entry name" value="SELENOCYSTEINE-SPECIFIC ELONGATION FACTOR"/>
    <property type="match status" value="1"/>
</dbReference>
<dbReference type="GO" id="GO:0003924">
    <property type="term" value="F:GTPase activity"/>
    <property type="evidence" value="ECO:0007669"/>
    <property type="project" value="InterPro"/>
</dbReference>
<dbReference type="InterPro" id="IPR027417">
    <property type="entry name" value="P-loop_NTPase"/>
</dbReference>
<dbReference type="HOGENOM" id="CLU_019148_1_0_1"/>
<reference evidence="2" key="1">
    <citation type="submission" date="2007-07" db="EMBL/GenBank/DDBJ databases">
        <title>PCAP assembly of the Caenorhabditis remanei genome.</title>
        <authorList>
            <consortium name="The Caenorhabditis remanei Sequencing Consortium"/>
            <person name="Wilson R.K."/>
        </authorList>
    </citation>
    <scope>NUCLEOTIDE SEQUENCE [LARGE SCALE GENOMIC DNA]</scope>
    <source>
        <strain evidence="2">PB4641</strain>
    </source>
</reference>
<dbReference type="PROSITE" id="PS51722">
    <property type="entry name" value="G_TR_2"/>
    <property type="match status" value="1"/>
</dbReference>
<accession>E3N2P0</accession>
<evidence type="ECO:0000259" key="1">
    <source>
        <dbReference type="PROSITE" id="PS51722"/>
    </source>
</evidence>
<dbReference type="Gene3D" id="3.40.50.300">
    <property type="entry name" value="P-loop containing nucleotide triphosphate hydrolases"/>
    <property type="match status" value="1"/>
</dbReference>
<organism evidence="3">
    <name type="scientific">Caenorhabditis remanei</name>
    <name type="common">Caenorhabditis vulgaris</name>
    <dbReference type="NCBI Taxonomy" id="31234"/>
    <lineage>
        <taxon>Eukaryota</taxon>
        <taxon>Metazoa</taxon>
        <taxon>Ecdysozoa</taxon>
        <taxon>Nematoda</taxon>
        <taxon>Chromadorea</taxon>
        <taxon>Rhabditida</taxon>
        <taxon>Rhabditina</taxon>
        <taxon>Rhabditomorpha</taxon>
        <taxon>Rhabditoidea</taxon>
        <taxon>Rhabditidae</taxon>
        <taxon>Peloderinae</taxon>
        <taxon>Caenorhabditis</taxon>
    </lineage>
</organism>
<evidence type="ECO:0000313" key="3">
    <source>
        <dbReference type="Proteomes" id="UP000008281"/>
    </source>
</evidence>
<dbReference type="CTD" id="9806977"/>
<dbReference type="RefSeq" id="XP_003097332.2">
    <property type="nucleotide sequence ID" value="XM_003097284.2"/>
</dbReference>
<dbReference type="EMBL" id="DS268514">
    <property type="protein sequence ID" value="EFO84256.1"/>
    <property type="molecule type" value="Genomic_DNA"/>
</dbReference>
<feature type="domain" description="Tr-type G" evidence="1">
    <location>
        <begin position="46"/>
        <end position="233"/>
    </location>
</feature>
<dbReference type="eggNOG" id="KOG0461">
    <property type="taxonomic scope" value="Eukaryota"/>
</dbReference>
<dbReference type="Pfam" id="PF21131">
    <property type="entry name" value="eEFSec_4th"/>
    <property type="match status" value="1"/>
</dbReference>
<dbReference type="PANTHER" id="PTHR43721">
    <property type="entry name" value="ELONGATION FACTOR TU-RELATED"/>
    <property type="match status" value="1"/>
</dbReference>
<dbReference type="NCBIfam" id="TIGR00231">
    <property type="entry name" value="small_GTP"/>
    <property type="match status" value="1"/>
</dbReference>
<keyword evidence="3" id="KW-1185">Reference proteome</keyword>
<dbReference type="Gene3D" id="2.40.30.10">
    <property type="entry name" value="Translation factors"/>
    <property type="match status" value="2"/>
</dbReference>
<name>E3N2P0_CAERE</name>
<proteinExistence type="predicted"/>
<dbReference type="FunFam" id="3.40.50.300:FF:003818">
    <property type="entry name" value="Eukaryotic Elongation Factor, SelenoCysteine-tRNA-specific"/>
    <property type="match status" value="1"/>
</dbReference>
<sequence>MLGTYFLLFFSNFHRLIAIFKIFALERTFSFYSSFYQMTSAPSTSGSALNIGILGHVDSGKTTLTRRIAEMGSTSAFDAHATSSGATTSSEVRRNTLDLGFSTMTSSSGRRLALIDCPGHAGLIRAVLAASTVFDMAIVVIDVLSGIQPQTAEHLLLASKFCPNRVIIVLNKCDLADPTKIKDTTKKVRKGLKSMGVDESSPVVEMSLAEGFFKEEMLENLKNAIESRIFEPRRDTDGSFLIAIDHCFAIKGQGTVLTGTVIRGVLRLNTEIEFSSLSERRRVKTLESWKQRVAYVASGERAAFLVTPSFDENRFSRCISGPPGTLKSTKTVLATVEPIQFFRKSINSKSKIHVAVAFETVMAECQFLRDAENGEMELLSSLHPPCRVLLKFEKSIFLPENFEMPYMAARLEQQPGSGCRFAFSGVLESRNNTENLKIFSRKCRKGVVERIEKDGQSAICTGMFKAETNFDVFRNFQILTSSGPRGTIEGAFGKSGKFRVVFRENIDGIVKEKEEILLFMKKYHSDNRLVSYIPDDKYSPNC</sequence>
<protein>
    <submittedName>
        <fullName evidence="2">CRE-SELB-1 protein</fullName>
    </submittedName>
</protein>
<dbReference type="AlphaFoldDB" id="E3N2P0"/>
<dbReference type="GO" id="GO:0005525">
    <property type="term" value="F:GTP binding"/>
    <property type="evidence" value="ECO:0007669"/>
    <property type="project" value="InterPro"/>
</dbReference>
<dbReference type="Pfam" id="PF00009">
    <property type="entry name" value="GTP_EFTU"/>
    <property type="match status" value="1"/>
</dbReference>
<dbReference type="SUPFAM" id="SSF52540">
    <property type="entry name" value="P-loop containing nucleoside triphosphate hydrolases"/>
    <property type="match status" value="1"/>
</dbReference>
<dbReference type="KEGG" id="crq:GCK72_003426"/>
<dbReference type="InParanoid" id="E3N2P0"/>
<dbReference type="OMA" id="CFAIKGQ"/>
<dbReference type="CDD" id="cd04094">
    <property type="entry name" value="eSelB_III"/>
    <property type="match status" value="1"/>
</dbReference>
<dbReference type="GO" id="GO:0003746">
    <property type="term" value="F:translation elongation factor activity"/>
    <property type="evidence" value="ECO:0007669"/>
    <property type="project" value="TreeGrafter"/>
</dbReference>
<dbReference type="Pfam" id="PF21208">
    <property type="entry name" value="euk_SelB_III"/>
    <property type="match status" value="1"/>
</dbReference>
<dbReference type="GeneID" id="9806977"/>
<dbReference type="FunCoup" id="E3N2P0">
    <property type="interactions" value="1568"/>
</dbReference>
<gene>
    <name evidence="2" type="primary">Cre-selb-1</name>
    <name evidence="2" type="ORF">CRE_15616</name>
</gene>
<dbReference type="InterPro" id="IPR005225">
    <property type="entry name" value="Small_GTP-bd"/>
</dbReference>
<dbReference type="STRING" id="31234.E3N2P0"/>
<dbReference type="InterPro" id="IPR050055">
    <property type="entry name" value="EF-Tu_GTPase"/>
</dbReference>